<sequence>MGHRSTTSAMAGHMTCRKPASDQLSTRPGSDQVDKQQAAQRLHCAEWAQSRSAVSSQNGKNKVWLLRGLEEKIIIITLLAVEGLKSKGERYEAQSTPPTAAATPVRKSALRISTVSGAVKVQTFLPARPRTTSRDQAPCTVHLTTSRPSVKGYGTLSFRTLDSSRSSSPLWRSEPLGGLCERKTAE</sequence>
<gene>
    <name evidence="2" type="ORF">H920_17203</name>
</gene>
<evidence type="ECO:0000313" key="3">
    <source>
        <dbReference type="Proteomes" id="UP000028990"/>
    </source>
</evidence>
<feature type="region of interest" description="Disordered" evidence="1">
    <location>
        <begin position="1"/>
        <end position="38"/>
    </location>
</feature>
<protein>
    <submittedName>
        <fullName evidence="2">Uncharacterized protein</fullName>
    </submittedName>
</protein>
<dbReference type="AlphaFoldDB" id="A0A091CQI1"/>
<feature type="compositionally biased region" description="Low complexity" evidence="1">
    <location>
        <begin position="163"/>
        <end position="173"/>
    </location>
</feature>
<feature type="region of interest" description="Disordered" evidence="1">
    <location>
        <begin position="163"/>
        <end position="186"/>
    </location>
</feature>
<dbReference type="EMBL" id="KN124379">
    <property type="protein sequence ID" value="KFO21409.1"/>
    <property type="molecule type" value="Genomic_DNA"/>
</dbReference>
<organism evidence="2 3">
    <name type="scientific">Fukomys damarensis</name>
    <name type="common">Damaraland mole rat</name>
    <name type="synonym">Cryptomys damarensis</name>
    <dbReference type="NCBI Taxonomy" id="885580"/>
    <lineage>
        <taxon>Eukaryota</taxon>
        <taxon>Metazoa</taxon>
        <taxon>Chordata</taxon>
        <taxon>Craniata</taxon>
        <taxon>Vertebrata</taxon>
        <taxon>Euteleostomi</taxon>
        <taxon>Mammalia</taxon>
        <taxon>Eutheria</taxon>
        <taxon>Euarchontoglires</taxon>
        <taxon>Glires</taxon>
        <taxon>Rodentia</taxon>
        <taxon>Hystricomorpha</taxon>
        <taxon>Bathyergidae</taxon>
        <taxon>Fukomys</taxon>
    </lineage>
</organism>
<proteinExistence type="predicted"/>
<dbReference type="Proteomes" id="UP000028990">
    <property type="component" value="Unassembled WGS sequence"/>
</dbReference>
<name>A0A091CQI1_FUKDA</name>
<evidence type="ECO:0000313" key="2">
    <source>
        <dbReference type="EMBL" id="KFO21409.1"/>
    </source>
</evidence>
<keyword evidence="3" id="KW-1185">Reference proteome</keyword>
<accession>A0A091CQI1</accession>
<feature type="compositionally biased region" description="Polar residues" evidence="1">
    <location>
        <begin position="22"/>
        <end position="38"/>
    </location>
</feature>
<evidence type="ECO:0000256" key="1">
    <source>
        <dbReference type="SAM" id="MobiDB-lite"/>
    </source>
</evidence>
<reference evidence="2 3" key="1">
    <citation type="submission" date="2013-11" db="EMBL/GenBank/DDBJ databases">
        <title>The Damaraland mole rat (Fukomys damarensis) genome and evolution of African mole rats.</title>
        <authorList>
            <person name="Gladyshev V.N."/>
            <person name="Fang X."/>
        </authorList>
    </citation>
    <scope>NUCLEOTIDE SEQUENCE [LARGE SCALE GENOMIC DNA]</scope>
    <source>
        <tissue evidence="2">Liver</tissue>
    </source>
</reference>